<evidence type="ECO:0000313" key="2">
    <source>
        <dbReference type="EMBL" id="MFD0853557.1"/>
    </source>
</evidence>
<feature type="region of interest" description="Disordered" evidence="1">
    <location>
        <begin position="1"/>
        <end position="40"/>
    </location>
</feature>
<reference evidence="3" key="1">
    <citation type="journal article" date="2019" name="Int. J. Syst. Evol. Microbiol.">
        <title>The Global Catalogue of Microorganisms (GCM) 10K type strain sequencing project: providing services to taxonomists for standard genome sequencing and annotation.</title>
        <authorList>
            <consortium name="The Broad Institute Genomics Platform"/>
            <consortium name="The Broad Institute Genome Sequencing Center for Infectious Disease"/>
            <person name="Wu L."/>
            <person name="Ma J."/>
        </authorList>
    </citation>
    <scope>NUCLEOTIDE SEQUENCE [LARGE SCALE GENOMIC DNA]</scope>
    <source>
        <strain evidence="3">JCM 31696</strain>
    </source>
</reference>
<name>A0ABW3CHS6_9ACTN</name>
<protein>
    <submittedName>
        <fullName evidence="2">Uncharacterized protein</fullName>
    </submittedName>
</protein>
<evidence type="ECO:0000313" key="3">
    <source>
        <dbReference type="Proteomes" id="UP001597083"/>
    </source>
</evidence>
<dbReference type="Proteomes" id="UP001597083">
    <property type="component" value="Unassembled WGS sequence"/>
</dbReference>
<keyword evidence="3" id="KW-1185">Reference proteome</keyword>
<gene>
    <name evidence="2" type="ORF">ACFQ07_15075</name>
</gene>
<accession>A0ABW3CHS6</accession>
<proteinExistence type="predicted"/>
<sequence length="159" mass="17402">ADLPSRTPRKPRRIAPISDTVPWGTRYVPGSPAPERPYPPQGDYVLPGTRSGAAKVKITENADRTAIRTVEVTYTNYSGDGRHILNGTEKITTTNPTPTLNQVDWYSDLVQTGAVHTTKKTSPEGFHLTIDILTNIFQATGTLTTTINGHTYTQPANRT</sequence>
<comment type="caution">
    <text evidence="2">The sequence shown here is derived from an EMBL/GenBank/DDBJ whole genome shotgun (WGS) entry which is preliminary data.</text>
</comment>
<evidence type="ECO:0000256" key="1">
    <source>
        <dbReference type="SAM" id="MobiDB-lite"/>
    </source>
</evidence>
<feature type="compositionally biased region" description="Pro residues" evidence="1">
    <location>
        <begin position="31"/>
        <end position="40"/>
    </location>
</feature>
<dbReference type="EMBL" id="JBHTIR010002269">
    <property type="protein sequence ID" value="MFD0853557.1"/>
    <property type="molecule type" value="Genomic_DNA"/>
</dbReference>
<feature type="non-terminal residue" evidence="2">
    <location>
        <position position="1"/>
    </location>
</feature>
<organism evidence="2 3">
    <name type="scientific">Actinomadura adrarensis</name>
    <dbReference type="NCBI Taxonomy" id="1819600"/>
    <lineage>
        <taxon>Bacteria</taxon>
        <taxon>Bacillati</taxon>
        <taxon>Actinomycetota</taxon>
        <taxon>Actinomycetes</taxon>
        <taxon>Streptosporangiales</taxon>
        <taxon>Thermomonosporaceae</taxon>
        <taxon>Actinomadura</taxon>
    </lineage>
</organism>